<dbReference type="GO" id="GO:0055085">
    <property type="term" value="P:transmembrane transport"/>
    <property type="evidence" value="ECO:0007669"/>
    <property type="project" value="UniProtKB-ARBA"/>
</dbReference>
<dbReference type="InterPro" id="IPR017871">
    <property type="entry name" value="ABC_transporter-like_CS"/>
</dbReference>
<evidence type="ECO:0000256" key="3">
    <source>
        <dbReference type="ARBA" id="ARBA00022448"/>
    </source>
</evidence>
<dbReference type="Pfam" id="PF08352">
    <property type="entry name" value="oligo_HPY"/>
    <property type="match status" value="1"/>
</dbReference>
<dbReference type="PANTHER" id="PTHR43776">
    <property type="entry name" value="TRANSPORT ATP-BINDING PROTEIN"/>
    <property type="match status" value="1"/>
</dbReference>
<dbReference type="eggNOG" id="COG4172">
    <property type="taxonomic scope" value="Bacteria"/>
</dbReference>
<dbReference type="PROSITE" id="PS00211">
    <property type="entry name" value="ABC_TRANSPORTER_1"/>
    <property type="match status" value="1"/>
</dbReference>
<dbReference type="InterPro" id="IPR003593">
    <property type="entry name" value="AAA+_ATPase"/>
</dbReference>
<dbReference type="PATRIC" id="fig|1088869.3.peg.28"/>
<dbReference type="InterPro" id="IPR003439">
    <property type="entry name" value="ABC_transporter-like_ATP-bd"/>
</dbReference>
<evidence type="ECO:0000313" key="7">
    <source>
        <dbReference type="EMBL" id="EHH68723.1"/>
    </source>
</evidence>
<dbReference type="GO" id="GO:0005886">
    <property type="term" value="C:plasma membrane"/>
    <property type="evidence" value="ECO:0007669"/>
    <property type="project" value="UniProtKB-SubCell"/>
</dbReference>
<dbReference type="STRING" id="1088869.GMO_00300"/>
<evidence type="ECO:0000313" key="8">
    <source>
        <dbReference type="Proteomes" id="UP000004949"/>
    </source>
</evidence>
<evidence type="ECO:0000256" key="2">
    <source>
        <dbReference type="ARBA" id="ARBA00005417"/>
    </source>
</evidence>
<feature type="domain" description="ABC transporter" evidence="6">
    <location>
        <begin position="19"/>
        <end position="254"/>
    </location>
</feature>
<dbReference type="PROSITE" id="PS50893">
    <property type="entry name" value="ABC_TRANSPORTER_2"/>
    <property type="match status" value="1"/>
</dbReference>
<dbReference type="GO" id="GO:0016887">
    <property type="term" value="F:ATP hydrolysis activity"/>
    <property type="evidence" value="ECO:0007669"/>
    <property type="project" value="InterPro"/>
</dbReference>
<dbReference type="GO" id="GO:0015833">
    <property type="term" value="P:peptide transport"/>
    <property type="evidence" value="ECO:0007669"/>
    <property type="project" value="InterPro"/>
</dbReference>
<keyword evidence="5" id="KW-0067">ATP-binding</keyword>
<proteinExistence type="inferred from homology"/>
<dbReference type="Pfam" id="PF00005">
    <property type="entry name" value="ABC_tran"/>
    <property type="match status" value="1"/>
</dbReference>
<evidence type="ECO:0000259" key="6">
    <source>
        <dbReference type="PROSITE" id="PS50893"/>
    </source>
</evidence>
<dbReference type="InterPro" id="IPR050319">
    <property type="entry name" value="ABC_transp_ATP-bind"/>
</dbReference>
<evidence type="ECO:0000256" key="5">
    <source>
        <dbReference type="ARBA" id="ARBA00022840"/>
    </source>
</evidence>
<comment type="subcellular location">
    <subcellularLocation>
        <location evidence="1">Cell inner membrane</location>
        <topology evidence="1">Peripheral membrane protein</topology>
    </subcellularLocation>
</comment>
<organism evidence="7 8">
    <name type="scientific">Gluconobacter morbifer G707</name>
    <dbReference type="NCBI Taxonomy" id="1088869"/>
    <lineage>
        <taxon>Bacteria</taxon>
        <taxon>Pseudomonadati</taxon>
        <taxon>Pseudomonadota</taxon>
        <taxon>Alphaproteobacteria</taxon>
        <taxon>Acetobacterales</taxon>
        <taxon>Acetobacteraceae</taxon>
        <taxon>Gluconobacter</taxon>
    </lineage>
</organism>
<keyword evidence="3" id="KW-0813">Transport</keyword>
<sequence>MPPSFFRGHLTDMCALLDVRNLDVSYPSGPFWNRKRMFVVRDVTFRVGAGETVGLIGESGSGKSTIARAIMGLAPVTSGTIQLAGQGPRPRHVQMIFQDPFASLDPRMSIGRQITEVLTVHDIGNPADRAGKTRALLNRVRLPADAYDRLPSAFSGGQRARIGIARALAANPGLLIADEATAALDVSVQAQILNLLMDLRDDMNLSLLFITHDLSVVRILCDRAIVLRQGTVVEQGITRDLFSQPKHPYTRALLEAHRPLGTLADHPDHDRT</sequence>
<keyword evidence="4" id="KW-0547">Nucleotide-binding</keyword>
<dbReference type="CDD" id="cd03257">
    <property type="entry name" value="ABC_NikE_OppD_transporters"/>
    <property type="match status" value="1"/>
</dbReference>
<protein>
    <recommendedName>
        <fullName evidence="6">ABC transporter domain-containing protein</fullName>
    </recommendedName>
</protein>
<dbReference type="InterPro" id="IPR027417">
    <property type="entry name" value="P-loop_NTPase"/>
</dbReference>
<gene>
    <name evidence="7" type="ORF">GMO_00300</name>
</gene>
<dbReference type="RefSeq" id="WP_008850181.1">
    <property type="nucleotide sequence ID" value="NZ_AGQV01000001.1"/>
</dbReference>
<dbReference type="EMBL" id="AGQV01000001">
    <property type="protein sequence ID" value="EHH68723.1"/>
    <property type="molecule type" value="Genomic_DNA"/>
</dbReference>
<dbReference type="SMART" id="SM00382">
    <property type="entry name" value="AAA"/>
    <property type="match status" value="1"/>
</dbReference>
<comment type="caution">
    <text evidence="7">The sequence shown here is derived from an EMBL/GenBank/DDBJ whole genome shotgun (WGS) entry which is preliminary data.</text>
</comment>
<dbReference type="AlphaFoldDB" id="G6XEW5"/>
<dbReference type="Gene3D" id="3.40.50.300">
    <property type="entry name" value="P-loop containing nucleotide triphosphate hydrolases"/>
    <property type="match status" value="1"/>
</dbReference>
<evidence type="ECO:0000256" key="1">
    <source>
        <dbReference type="ARBA" id="ARBA00004417"/>
    </source>
</evidence>
<dbReference type="SUPFAM" id="SSF52540">
    <property type="entry name" value="P-loop containing nucleoside triphosphate hydrolases"/>
    <property type="match status" value="1"/>
</dbReference>
<dbReference type="PANTHER" id="PTHR43776:SF7">
    <property type="entry name" value="D,D-DIPEPTIDE TRANSPORT ATP-BINDING PROTEIN DDPF-RELATED"/>
    <property type="match status" value="1"/>
</dbReference>
<keyword evidence="8" id="KW-1185">Reference proteome</keyword>
<accession>G6XEW5</accession>
<dbReference type="InterPro" id="IPR013563">
    <property type="entry name" value="Oligopep_ABC_C"/>
</dbReference>
<evidence type="ECO:0000256" key="4">
    <source>
        <dbReference type="ARBA" id="ARBA00022741"/>
    </source>
</evidence>
<dbReference type="Proteomes" id="UP000004949">
    <property type="component" value="Unassembled WGS sequence"/>
</dbReference>
<dbReference type="GO" id="GO:0005524">
    <property type="term" value="F:ATP binding"/>
    <property type="evidence" value="ECO:0007669"/>
    <property type="project" value="UniProtKB-KW"/>
</dbReference>
<comment type="similarity">
    <text evidence="2">Belongs to the ABC transporter superfamily.</text>
</comment>
<name>G6XEW5_9PROT</name>
<reference evidence="7 8" key="1">
    <citation type="submission" date="2011-10" db="EMBL/GenBank/DDBJ databases">
        <title>Genome sequence of Gluconobacter morbifer G707, isolated from Drosophila gut.</title>
        <authorList>
            <person name="Lee W.-J."/>
            <person name="Kim E.-K."/>
        </authorList>
    </citation>
    <scope>NUCLEOTIDE SEQUENCE [LARGE SCALE GENOMIC DNA]</scope>
    <source>
        <strain evidence="7 8">G707</strain>
    </source>
</reference>